<dbReference type="InterPro" id="IPR001278">
    <property type="entry name" value="Arg-tRNA-ligase"/>
</dbReference>
<comment type="caution">
    <text evidence="15">The sequence shown here is derived from an EMBL/GenBank/DDBJ whole genome shotgun (WGS) entry which is preliminary data.</text>
</comment>
<evidence type="ECO:0000256" key="2">
    <source>
        <dbReference type="ARBA" id="ARBA00005594"/>
    </source>
</evidence>
<dbReference type="Gene3D" id="3.40.50.620">
    <property type="entry name" value="HUPs"/>
    <property type="match status" value="1"/>
</dbReference>
<dbReference type="PANTHER" id="PTHR11956">
    <property type="entry name" value="ARGINYL-TRNA SYNTHETASE"/>
    <property type="match status" value="1"/>
</dbReference>
<evidence type="ECO:0000256" key="9">
    <source>
        <dbReference type="ARBA" id="ARBA00023146"/>
    </source>
</evidence>
<dbReference type="InterPro" id="IPR036695">
    <property type="entry name" value="Arg-tRNA-synth_N_sf"/>
</dbReference>
<evidence type="ECO:0000313" key="16">
    <source>
        <dbReference type="Proteomes" id="UP000003531"/>
    </source>
</evidence>
<dbReference type="GO" id="GO:0005737">
    <property type="term" value="C:cytoplasm"/>
    <property type="evidence" value="ECO:0007669"/>
    <property type="project" value="UniProtKB-SubCell"/>
</dbReference>
<keyword evidence="4 11" id="KW-0963">Cytoplasm</keyword>
<name>C2EF19_9LACO</name>
<feature type="domain" description="DALR anticodon binding" evidence="13">
    <location>
        <begin position="462"/>
        <end position="575"/>
    </location>
</feature>
<dbReference type="SUPFAM" id="SSF55190">
    <property type="entry name" value="Arginyl-tRNA synthetase (ArgRS), N-terminal 'additional' domain"/>
    <property type="match status" value="1"/>
</dbReference>
<evidence type="ECO:0000256" key="7">
    <source>
        <dbReference type="ARBA" id="ARBA00022840"/>
    </source>
</evidence>
<dbReference type="CDD" id="cd00671">
    <property type="entry name" value="ArgRS_core"/>
    <property type="match status" value="1"/>
</dbReference>
<comment type="subcellular location">
    <subcellularLocation>
        <location evidence="1 11">Cytoplasm</location>
    </subcellularLocation>
</comment>
<feature type="short sequence motif" description="'HIGH' region" evidence="11">
    <location>
        <begin position="134"/>
        <end position="144"/>
    </location>
</feature>
<keyword evidence="6 11" id="KW-0547">Nucleotide-binding</keyword>
<dbReference type="EC" id="6.1.1.19" evidence="11"/>
<evidence type="ECO:0000313" key="15">
    <source>
        <dbReference type="EMBL" id="EEJ75101.1"/>
    </source>
</evidence>
<dbReference type="Proteomes" id="UP000003531">
    <property type="component" value="Unassembled WGS sequence"/>
</dbReference>
<dbReference type="GO" id="GO:0005524">
    <property type="term" value="F:ATP binding"/>
    <property type="evidence" value="ECO:0007669"/>
    <property type="project" value="UniProtKB-UniRule"/>
</dbReference>
<dbReference type="InterPro" id="IPR035684">
    <property type="entry name" value="ArgRS_core"/>
</dbReference>
<evidence type="ECO:0000256" key="12">
    <source>
        <dbReference type="RuleBase" id="RU363038"/>
    </source>
</evidence>
<dbReference type="PANTHER" id="PTHR11956:SF5">
    <property type="entry name" value="ARGININE--TRNA LIGASE, CYTOPLASMIC"/>
    <property type="match status" value="1"/>
</dbReference>
<dbReference type="AlphaFoldDB" id="C2EF19"/>
<dbReference type="PRINTS" id="PR01038">
    <property type="entry name" value="TRNASYNTHARG"/>
</dbReference>
<protein>
    <recommendedName>
        <fullName evidence="11">Arginine--tRNA ligase</fullName>
        <ecNumber evidence="11">6.1.1.19</ecNumber>
    </recommendedName>
    <alternativeName>
        <fullName evidence="11">Arginyl-tRNA synthetase</fullName>
        <shortName evidence="11">ArgRS</shortName>
    </alternativeName>
</protein>
<evidence type="ECO:0000256" key="8">
    <source>
        <dbReference type="ARBA" id="ARBA00022917"/>
    </source>
</evidence>
<dbReference type="GO" id="GO:0004814">
    <property type="term" value="F:arginine-tRNA ligase activity"/>
    <property type="evidence" value="ECO:0007669"/>
    <property type="project" value="UniProtKB-UniRule"/>
</dbReference>
<comment type="subunit">
    <text evidence="3 11">Monomer.</text>
</comment>
<dbReference type="NCBIfam" id="TIGR00456">
    <property type="entry name" value="argS"/>
    <property type="match status" value="1"/>
</dbReference>
<evidence type="ECO:0000256" key="10">
    <source>
        <dbReference type="ARBA" id="ARBA00049339"/>
    </source>
</evidence>
<evidence type="ECO:0000256" key="4">
    <source>
        <dbReference type="ARBA" id="ARBA00022490"/>
    </source>
</evidence>
<dbReference type="EMBL" id="ACGT01000001">
    <property type="protein sequence ID" value="EEJ75101.1"/>
    <property type="molecule type" value="Genomic_DNA"/>
</dbReference>
<dbReference type="Pfam" id="PF03485">
    <property type="entry name" value="Arg_tRNA_synt_N"/>
    <property type="match status" value="1"/>
</dbReference>
<dbReference type="GO" id="GO:0006420">
    <property type="term" value="P:arginyl-tRNA aminoacylation"/>
    <property type="evidence" value="ECO:0007669"/>
    <property type="project" value="UniProtKB-UniRule"/>
</dbReference>
<dbReference type="FunFam" id="3.40.50.620:FF:000116">
    <property type="entry name" value="Arginine--tRNA ligase"/>
    <property type="match status" value="1"/>
</dbReference>
<evidence type="ECO:0000256" key="1">
    <source>
        <dbReference type="ARBA" id="ARBA00004496"/>
    </source>
</evidence>
<evidence type="ECO:0000256" key="11">
    <source>
        <dbReference type="HAMAP-Rule" id="MF_00123"/>
    </source>
</evidence>
<evidence type="ECO:0000256" key="5">
    <source>
        <dbReference type="ARBA" id="ARBA00022598"/>
    </source>
</evidence>
<organism evidence="15 16">
    <name type="scientific">Ligilactobacillus salivarius DSM 20555 = ATCC 11741</name>
    <dbReference type="NCBI Taxonomy" id="1423799"/>
    <lineage>
        <taxon>Bacteria</taxon>
        <taxon>Bacillati</taxon>
        <taxon>Bacillota</taxon>
        <taxon>Bacilli</taxon>
        <taxon>Lactobacillales</taxon>
        <taxon>Lactobacillaceae</taxon>
        <taxon>Ligilactobacillus</taxon>
    </lineage>
</organism>
<dbReference type="HAMAP" id="MF_00123">
    <property type="entry name" value="Arg_tRNA_synth"/>
    <property type="match status" value="1"/>
</dbReference>
<comment type="catalytic activity">
    <reaction evidence="10 11">
        <text>tRNA(Arg) + L-arginine + ATP = L-arginyl-tRNA(Arg) + AMP + diphosphate</text>
        <dbReference type="Rhea" id="RHEA:20301"/>
        <dbReference type="Rhea" id="RHEA-COMP:9658"/>
        <dbReference type="Rhea" id="RHEA-COMP:9673"/>
        <dbReference type="ChEBI" id="CHEBI:30616"/>
        <dbReference type="ChEBI" id="CHEBI:32682"/>
        <dbReference type="ChEBI" id="CHEBI:33019"/>
        <dbReference type="ChEBI" id="CHEBI:78442"/>
        <dbReference type="ChEBI" id="CHEBI:78513"/>
        <dbReference type="ChEBI" id="CHEBI:456215"/>
        <dbReference type="EC" id="6.1.1.19"/>
    </reaction>
</comment>
<dbReference type="CDD" id="cd07956">
    <property type="entry name" value="Anticodon_Ia_Arg"/>
    <property type="match status" value="1"/>
</dbReference>
<dbReference type="Gene3D" id="1.10.730.10">
    <property type="entry name" value="Isoleucyl-tRNA Synthetase, Domain 1"/>
    <property type="match status" value="1"/>
</dbReference>
<dbReference type="HOGENOM" id="CLU_006406_6_1_9"/>
<dbReference type="SUPFAM" id="SSF47323">
    <property type="entry name" value="Anticodon-binding domain of a subclass of class I aminoacyl-tRNA synthetases"/>
    <property type="match status" value="1"/>
</dbReference>
<dbReference type="SMART" id="SM01016">
    <property type="entry name" value="Arg_tRNA_synt_N"/>
    <property type="match status" value="1"/>
</dbReference>
<dbReference type="FunFam" id="1.10.730.10:FF:000006">
    <property type="entry name" value="Arginyl-tRNA synthetase 2, mitochondrial"/>
    <property type="match status" value="1"/>
</dbReference>
<keyword evidence="8 11" id="KW-0648">Protein biosynthesis</keyword>
<sequence>MQEFFIFIWEDNMDYKVKVAQVIEQAVDGKLSQEDILAKIEKPKTLNLGDYAFPAFVLSKVLRKAPQMIASELVEKIDQTGFEKVEAVGPYVNFFLDKKEFSKDILSEVLSEGSAYGNQDLGHGGNVPIDMSSPNIAKPMSMGHLRSTVIGNSLALLLEKVNYKPIKIDHLGDWGTQFGKLIVAYKLWGSEEEVKADPINNLLKYYVRFHEEDVNNPELDEEAREWFKKLEDGDEEALKLWKWFREESLKKFTEVYDRLNITFDSYNGEAFYNDKMDEITDLLQEKGLLKESQGAEIVDLEKYDLNPALIRKTDGATLYITRDLAAALYRYRTYDFVQSLYVVGQEQTNHFKQLKAVLKEMGYDWSDDIHHIPFGLITSGGKKLSTRSGRVILLEEVLDDAVKLANKQIEEKNPNLADKEEVAEAVGVGAVVFHDLKNERINSFDFNLDEVVRFEGETGPYVQYSHARAMSILRKAGDLELDSDNLEISDPEAWQTLRLLAAFPETVKKAVSEYEPSVVAKYAIHLAKAFNKYYAHSRILNDDAEKNARLTLVQSVATTLKESLRLLGVKAPNEM</sequence>
<comment type="similarity">
    <text evidence="2 11 12">Belongs to the class-I aminoacyl-tRNA synthetase family.</text>
</comment>
<reference evidence="15 16" key="1">
    <citation type="submission" date="2009-01" db="EMBL/GenBank/DDBJ databases">
        <authorList>
            <person name="Qin X."/>
            <person name="Bachman B."/>
            <person name="Battles P."/>
            <person name="Bell A."/>
            <person name="Bess C."/>
            <person name="Bickham C."/>
            <person name="Chaboub L."/>
            <person name="Chen D."/>
            <person name="Coyle M."/>
            <person name="Deiros D.R."/>
            <person name="Dinh H."/>
            <person name="Forbes L."/>
            <person name="Fowler G."/>
            <person name="Francisco L."/>
            <person name="Fu Q."/>
            <person name="Gubbala S."/>
            <person name="Hale W."/>
            <person name="Han Y."/>
            <person name="Hemphill L."/>
            <person name="Highlander S.K."/>
            <person name="Hirani K."/>
            <person name="Hogues M."/>
            <person name="Jackson L."/>
            <person name="Jakkamsetti A."/>
            <person name="Javaid M."/>
            <person name="Jiang H."/>
            <person name="Korchina V."/>
            <person name="Kovar C."/>
            <person name="Lara F."/>
            <person name="Lee S."/>
            <person name="Mata R."/>
            <person name="Mathew T."/>
            <person name="Moen C."/>
            <person name="Morales K."/>
            <person name="Munidasa M."/>
            <person name="Nazareth L."/>
            <person name="Ngo R."/>
            <person name="Nguyen L."/>
            <person name="Okwuonu G."/>
            <person name="Ongeri F."/>
            <person name="Patil S."/>
            <person name="Petrosino J."/>
            <person name="Pham C."/>
            <person name="Pham P."/>
            <person name="Pu L.-L."/>
            <person name="Puazo M."/>
            <person name="Raj R."/>
            <person name="Reid J."/>
            <person name="Rouhana J."/>
            <person name="Saada N."/>
            <person name="Shang Y."/>
            <person name="Simmons D."/>
            <person name="Thornton R."/>
            <person name="Warren J."/>
            <person name="Weissenberger G."/>
            <person name="Zhang J."/>
            <person name="Zhang L."/>
            <person name="Zhou C."/>
            <person name="Zhu D."/>
            <person name="Muzny D."/>
            <person name="Worley K."/>
            <person name="Gibbs R."/>
        </authorList>
    </citation>
    <scope>NUCLEOTIDE SEQUENCE [LARGE SCALE GENOMIC DNA]</scope>
    <source>
        <strain evidence="15 16">ATCC 11741</strain>
    </source>
</reference>
<proteinExistence type="inferred from homology"/>
<dbReference type="InterPro" id="IPR014729">
    <property type="entry name" value="Rossmann-like_a/b/a_fold"/>
</dbReference>
<dbReference type="Gene3D" id="3.30.1360.70">
    <property type="entry name" value="Arginyl tRNA synthetase N-terminal domain"/>
    <property type="match status" value="1"/>
</dbReference>
<accession>C2EF19</accession>
<dbReference type="InterPro" id="IPR005148">
    <property type="entry name" value="Arg-tRNA-synth_N"/>
</dbReference>
<evidence type="ECO:0000259" key="13">
    <source>
        <dbReference type="SMART" id="SM00836"/>
    </source>
</evidence>
<keyword evidence="5 11" id="KW-0436">Ligase</keyword>
<evidence type="ECO:0000256" key="3">
    <source>
        <dbReference type="ARBA" id="ARBA00011245"/>
    </source>
</evidence>
<keyword evidence="7 11" id="KW-0067">ATP-binding</keyword>
<dbReference type="InterPro" id="IPR008909">
    <property type="entry name" value="DALR_anticod-bd"/>
</dbReference>
<evidence type="ECO:0000259" key="14">
    <source>
        <dbReference type="SMART" id="SM01016"/>
    </source>
</evidence>
<dbReference type="Pfam" id="PF00750">
    <property type="entry name" value="tRNA-synt_1d"/>
    <property type="match status" value="1"/>
</dbReference>
<dbReference type="InterPro" id="IPR009080">
    <property type="entry name" value="tRNAsynth_Ia_anticodon-bd"/>
</dbReference>
<dbReference type="SUPFAM" id="SSF52374">
    <property type="entry name" value="Nucleotidylyl transferase"/>
    <property type="match status" value="1"/>
</dbReference>
<gene>
    <name evidence="11 15" type="primary">argS</name>
    <name evidence="15" type="ORF">HMPREF0545_0241</name>
</gene>
<feature type="domain" description="Arginyl tRNA synthetase N-terminal" evidence="14">
    <location>
        <begin position="17"/>
        <end position="96"/>
    </location>
</feature>
<keyword evidence="9 11" id="KW-0030">Aminoacyl-tRNA synthetase</keyword>
<dbReference type="SMART" id="SM00836">
    <property type="entry name" value="DALR_1"/>
    <property type="match status" value="1"/>
</dbReference>
<evidence type="ECO:0000256" key="6">
    <source>
        <dbReference type="ARBA" id="ARBA00022741"/>
    </source>
</evidence>
<dbReference type="Pfam" id="PF05746">
    <property type="entry name" value="DALR_1"/>
    <property type="match status" value="1"/>
</dbReference>